<comment type="cofactor">
    <cofactor evidence="1">
        <name>FMN</name>
        <dbReference type="ChEBI" id="CHEBI:58210"/>
    </cofactor>
</comment>
<keyword evidence="4" id="KW-0288">FMN</keyword>
<dbReference type="SUPFAM" id="SSF55469">
    <property type="entry name" value="FMN-dependent nitroreductase-like"/>
    <property type="match status" value="1"/>
</dbReference>
<dbReference type="CDD" id="cd02143">
    <property type="entry name" value="nitroreductase_FeS-like"/>
    <property type="match status" value="1"/>
</dbReference>
<keyword evidence="8" id="KW-1185">Reference proteome</keyword>
<dbReference type="PROSITE" id="PS00198">
    <property type="entry name" value="4FE4S_FER_1"/>
    <property type="match status" value="1"/>
</dbReference>
<dbReference type="PANTHER" id="PTHR43673:SF2">
    <property type="entry name" value="NITROREDUCTASE"/>
    <property type="match status" value="1"/>
</dbReference>
<keyword evidence="3" id="KW-0285">Flavoprotein</keyword>
<feature type="domain" description="4Fe-4S ferredoxin-type" evidence="6">
    <location>
        <begin position="39"/>
        <end position="69"/>
    </location>
</feature>
<dbReference type="PROSITE" id="PS51379">
    <property type="entry name" value="4FE4S_FER_2"/>
    <property type="match status" value="2"/>
</dbReference>
<dbReference type="SUPFAM" id="SSF54862">
    <property type="entry name" value="4Fe-4S ferredoxins"/>
    <property type="match status" value="1"/>
</dbReference>
<dbReference type="InterPro" id="IPR017900">
    <property type="entry name" value="4Fe4S_Fe_S_CS"/>
</dbReference>
<dbReference type="Gene3D" id="3.40.109.10">
    <property type="entry name" value="NADH Oxidase"/>
    <property type="match status" value="1"/>
</dbReference>
<dbReference type="InterPro" id="IPR000415">
    <property type="entry name" value="Nitroreductase-like"/>
</dbReference>
<name>A0ABT4II41_9EURY</name>
<evidence type="ECO:0000313" key="7">
    <source>
        <dbReference type="EMBL" id="MCZ0861401.1"/>
    </source>
</evidence>
<proteinExistence type="inferred from homology"/>
<evidence type="ECO:0000256" key="2">
    <source>
        <dbReference type="ARBA" id="ARBA00007118"/>
    </source>
</evidence>
<evidence type="ECO:0000256" key="4">
    <source>
        <dbReference type="ARBA" id="ARBA00022643"/>
    </source>
</evidence>
<evidence type="ECO:0000256" key="5">
    <source>
        <dbReference type="ARBA" id="ARBA00023002"/>
    </source>
</evidence>
<dbReference type="InterPro" id="IPR029479">
    <property type="entry name" value="Nitroreductase"/>
</dbReference>
<gene>
    <name evidence="7" type="ORF">O0S10_09245</name>
</gene>
<dbReference type="PANTHER" id="PTHR43673">
    <property type="entry name" value="NAD(P)H NITROREDUCTASE YDGI-RELATED"/>
    <property type="match status" value="1"/>
</dbReference>
<evidence type="ECO:0000256" key="1">
    <source>
        <dbReference type="ARBA" id="ARBA00001917"/>
    </source>
</evidence>
<keyword evidence="5" id="KW-0560">Oxidoreductase</keyword>
<dbReference type="Gene3D" id="3.30.70.20">
    <property type="match status" value="1"/>
</dbReference>
<evidence type="ECO:0000313" key="8">
    <source>
        <dbReference type="Proteomes" id="UP001141422"/>
    </source>
</evidence>
<sequence>MRSIFSTPLHILYDKENCVSCGLCAVMCTTGKITASEDQSPKIRDDAPCISCGQCIAVCPEAVLSTDTPAFTAPIEDAAYRSGIDGDLLSRYLKSRRSVRVWKNKVVAHNDLTQLIDVAAYAPSACNIHPVKWVVVSDPVVVQEFAQASIAALKALPADHPMAQLSQMLIANAEAGADPVCRNAPALLVAASDADQEYGLIDSIIALSYIDAFAPSIGLGTCWVGYVMIMLRLKPELGSILGIPKDWTPQYAMLAGYPDVSFSQIPPREAPEIIWK</sequence>
<evidence type="ECO:0000256" key="3">
    <source>
        <dbReference type="ARBA" id="ARBA00022630"/>
    </source>
</evidence>
<feature type="domain" description="4Fe-4S ferredoxin-type" evidence="6">
    <location>
        <begin position="9"/>
        <end position="38"/>
    </location>
</feature>
<dbReference type="Proteomes" id="UP001141422">
    <property type="component" value="Unassembled WGS sequence"/>
</dbReference>
<dbReference type="Pfam" id="PF12838">
    <property type="entry name" value="Fer4_7"/>
    <property type="match status" value="1"/>
</dbReference>
<dbReference type="InterPro" id="IPR017896">
    <property type="entry name" value="4Fe4S_Fe-S-bd"/>
</dbReference>
<organism evidence="7 8">
    <name type="scientific">Methanocorpusculum petauri</name>
    <dbReference type="NCBI Taxonomy" id="3002863"/>
    <lineage>
        <taxon>Archaea</taxon>
        <taxon>Methanobacteriati</taxon>
        <taxon>Methanobacteriota</taxon>
        <taxon>Stenosarchaea group</taxon>
        <taxon>Methanomicrobia</taxon>
        <taxon>Methanomicrobiales</taxon>
        <taxon>Methanocorpusculaceae</taxon>
        <taxon>Methanocorpusculum</taxon>
    </lineage>
</organism>
<dbReference type="Pfam" id="PF00881">
    <property type="entry name" value="Nitroreductase"/>
    <property type="match status" value="1"/>
</dbReference>
<dbReference type="RefSeq" id="WP_268925591.1">
    <property type="nucleotide sequence ID" value="NZ_JAPTGB010000023.1"/>
</dbReference>
<comment type="caution">
    <text evidence="7">The sequence shown here is derived from an EMBL/GenBank/DDBJ whole genome shotgun (WGS) entry which is preliminary data.</text>
</comment>
<dbReference type="EMBL" id="JAPTGB010000023">
    <property type="protein sequence ID" value="MCZ0861401.1"/>
    <property type="molecule type" value="Genomic_DNA"/>
</dbReference>
<accession>A0ABT4II41</accession>
<reference evidence="7" key="1">
    <citation type="submission" date="2022-12" db="EMBL/GenBank/DDBJ databases">
        <title>Isolation and characterisation of novel Methanocorpusculum spp. from native Australian herbivores indicates the genus is ancestrally host-associated.</title>
        <authorList>
            <person name="Volmer J.G."/>
            <person name="Soo R.M."/>
            <person name="Evans P.N."/>
            <person name="Hoedt E.C."/>
            <person name="Astorga Alsina A.L."/>
            <person name="Woodcroft B.J."/>
            <person name="Tyson G.W."/>
            <person name="Hugenholtz P."/>
            <person name="Morrison M."/>
        </authorList>
    </citation>
    <scope>NUCLEOTIDE SEQUENCE</scope>
    <source>
        <strain evidence="7">MG</strain>
    </source>
</reference>
<evidence type="ECO:0000259" key="6">
    <source>
        <dbReference type="PROSITE" id="PS51379"/>
    </source>
</evidence>
<comment type="similarity">
    <text evidence="2">Belongs to the nitroreductase family.</text>
</comment>
<protein>
    <submittedName>
        <fullName evidence="7">Nitroreductase family protein</fullName>
    </submittedName>
</protein>